<keyword evidence="2" id="KW-1185">Reference proteome</keyword>
<comment type="caution">
    <text evidence="1">The sequence shown here is derived from an EMBL/GenBank/DDBJ whole genome shotgun (WGS) entry which is preliminary data.</text>
</comment>
<name>A0ABW4F6V0_9PSEU</name>
<sequence>MVGLKDWVEALGGRLWVQRVPGVLVDTLTDSLRACEVAGARLRLPAERAAIVLTVGTHGRVAISQARSGDDAEAAVVEFVDELLSLVFESG</sequence>
<dbReference type="EMBL" id="JBHUCO010000054">
    <property type="protein sequence ID" value="MFD1522972.1"/>
    <property type="molecule type" value="Genomic_DNA"/>
</dbReference>
<evidence type="ECO:0000313" key="1">
    <source>
        <dbReference type="EMBL" id="MFD1522972.1"/>
    </source>
</evidence>
<dbReference type="RefSeq" id="WP_344725045.1">
    <property type="nucleotide sequence ID" value="NZ_BAAAUS010000028.1"/>
</dbReference>
<evidence type="ECO:0000313" key="2">
    <source>
        <dbReference type="Proteomes" id="UP001597114"/>
    </source>
</evidence>
<evidence type="ECO:0008006" key="3">
    <source>
        <dbReference type="Google" id="ProtNLM"/>
    </source>
</evidence>
<dbReference type="Proteomes" id="UP001597114">
    <property type="component" value="Unassembled WGS sequence"/>
</dbReference>
<accession>A0ABW4F6V0</accession>
<reference evidence="2" key="1">
    <citation type="journal article" date="2019" name="Int. J. Syst. Evol. Microbiol.">
        <title>The Global Catalogue of Microorganisms (GCM) 10K type strain sequencing project: providing services to taxonomists for standard genome sequencing and annotation.</title>
        <authorList>
            <consortium name="The Broad Institute Genomics Platform"/>
            <consortium name="The Broad Institute Genome Sequencing Center for Infectious Disease"/>
            <person name="Wu L."/>
            <person name="Ma J."/>
        </authorList>
    </citation>
    <scope>NUCLEOTIDE SEQUENCE [LARGE SCALE GENOMIC DNA]</scope>
    <source>
        <strain evidence="2">CCM 7043</strain>
    </source>
</reference>
<protein>
    <recommendedName>
        <fullName evidence="3">Tetracyclin repressor-like C-terminal domain-containing protein</fullName>
    </recommendedName>
</protein>
<proteinExistence type="predicted"/>
<organism evidence="1 2">
    <name type="scientific">Pseudonocardia yunnanensis</name>
    <dbReference type="NCBI Taxonomy" id="58107"/>
    <lineage>
        <taxon>Bacteria</taxon>
        <taxon>Bacillati</taxon>
        <taxon>Actinomycetota</taxon>
        <taxon>Actinomycetes</taxon>
        <taxon>Pseudonocardiales</taxon>
        <taxon>Pseudonocardiaceae</taxon>
        <taxon>Pseudonocardia</taxon>
    </lineage>
</organism>
<gene>
    <name evidence="1" type="ORF">ACFSJD_36175</name>
</gene>